<organism evidence="2">
    <name type="scientific">Tanacetum cinerariifolium</name>
    <name type="common">Dalmatian daisy</name>
    <name type="synonym">Chrysanthemum cinerariifolium</name>
    <dbReference type="NCBI Taxonomy" id="118510"/>
    <lineage>
        <taxon>Eukaryota</taxon>
        <taxon>Viridiplantae</taxon>
        <taxon>Streptophyta</taxon>
        <taxon>Embryophyta</taxon>
        <taxon>Tracheophyta</taxon>
        <taxon>Spermatophyta</taxon>
        <taxon>Magnoliopsida</taxon>
        <taxon>eudicotyledons</taxon>
        <taxon>Gunneridae</taxon>
        <taxon>Pentapetalae</taxon>
        <taxon>asterids</taxon>
        <taxon>campanulids</taxon>
        <taxon>Asterales</taxon>
        <taxon>Asteraceae</taxon>
        <taxon>Asteroideae</taxon>
        <taxon>Anthemideae</taxon>
        <taxon>Anthemidinae</taxon>
        <taxon>Tanacetum</taxon>
    </lineage>
</organism>
<protein>
    <submittedName>
        <fullName evidence="2">Zinc knuckle CX2CX4HX4C</fullName>
    </submittedName>
</protein>
<proteinExistence type="predicted"/>
<dbReference type="EMBL" id="BKCJ010312640">
    <property type="protein sequence ID" value="GEZ70598.1"/>
    <property type="molecule type" value="Genomic_DNA"/>
</dbReference>
<sequence>MTDIEYEWQPPRCDTCKIFDHNDDQCPKMVKVLVPSKPLNVNGKAFTSQPNVNKEPSTLKPNNKGKDMSDLQEINVFSFQNSFDALTEKDKKIEVNNESLKASNDVGSIMDDSDSEKVKKVL</sequence>
<reference evidence="2" key="1">
    <citation type="journal article" date="2019" name="Sci. Rep.">
        <title>Draft genome of Tanacetum cinerariifolium, the natural source of mosquito coil.</title>
        <authorList>
            <person name="Yamashiro T."/>
            <person name="Shiraishi A."/>
            <person name="Satake H."/>
            <person name="Nakayama K."/>
        </authorList>
    </citation>
    <scope>NUCLEOTIDE SEQUENCE</scope>
</reference>
<dbReference type="AlphaFoldDB" id="A0A699IQT7"/>
<gene>
    <name evidence="2" type="ORF">Tci_542571</name>
</gene>
<comment type="caution">
    <text evidence="2">The sequence shown here is derived from an EMBL/GenBank/DDBJ whole genome shotgun (WGS) entry which is preliminary data.</text>
</comment>
<evidence type="ECO:0000313" key="2">
    <source>
        <dbReference type="EMBL" id="GEZ70598.1"/>
    </source>
</evidence>
<feature type="region of interest" description="Disordered" evidence="1">
    <location>
        <begin position="101"/>
        <end position="122"/>
    </location>
</feature>
<accession>A0A699IQT7</accession>
<feature type="compositionally biased region" description="Polar residues" evidence="1">
    <location>
        <begin position="45"/>
        <end position="61"/>
    </location>
</feature>
<name>A0A699IQT7_TANCI</name>
<evidence type="ECO:0000256" key="1">
    <source>
        <dbReference type="SAM" id="MobiDB-lite"/>
    </source>
</evidence>
<feature type="region of interest" description="Disordered" evidence="1">
    <location>
        <begin position="40"/>
        <end position="67"/>
    </location>
</feature>